<evidence type="ECO:0000256" key="3">
    <source>
        <dbReference type="ARBA" id="ARBA00022614"/>
    </source>
</evidence>
<dbReference type="SUPFAM" id="SSF50156">
    <property type="entry name" value="PDZ domain-like"/>
    <property type="match status" value="1"/>
</dbReference>
<dbReference type="GeneID" id="103048111"/>
<dbReference type="InterPro" id="IPR036034">
    <property type="entry name" value="PDZ_sf"/>
</dbReference>
<keyword evidence="4" id="KW-0677">Repeat</keyword>
<evidence type="ECO:0000256" key="4">
    <source>
        <dbReference type="ARBA" id="ARBA00022737"/>
    </source>
</evidence>
<organism evidence="7 8">
    <name type="scientific">Python bivittatus</name>
    <name type="common">Burmese python</name>
    <name type="synonym">Python molurus bivittatus</name>
    <dbReference type="NCBI Taxonomy" id="176946"/>
    <lineage>
        <taxon>Eukaryota</taxon>
        <taxon>Metazoa</taxon>
        <taxon>Chordata</taxon>
        <taxon>Craniata</taxon>
        <taxon>Vertebrata</taxon>
        <taxon>Euteleostomi</taxon>
        <taxon>Lepidosauria</taxon>
        <taxon>Squamata</taxon>
        <taxon>Bifurcata</taxon>
        <taxon>Unidentata</taxon>
        <taxon>Episquamata</taxon>
        <taxon>Toxicofera</taxon>
        <taxon>Serpentes</taxon>
        <taxon>Henophidia</taxon>
        <taxon>Pythonidae</taxon>
        <taxon>Python</taxon>
    </lineage>
</organism>
<feature type="region of interest" description="Disordered" evidence="5">
    <location>
        <begin position="72"/>
        <end position="94"/>
    </location>
</feature>
<dbReference type="GO" id="GO:0014069">
    <property type="term" value="C:postsynaptic density"/>
    <property type="evidence" value="ECO:0007669"/>
    <property type="project" value="TreeGrafter"/>
</dbReference>
<dbReference type="GO" id="GO:0098887">
    <property type="term" value="P:neurotransmitter receptor transport, endosome to postsynaptic membrane"/>
    <property type="evidence" value="ECO:0007669"/>
    <property type="project" value="TreeGrafter"/>
</dbReference>
<dbReference type="KEGG" id="pbi:103048111"/>
<evidence type="ECO:0000313" key="8">
    <source>
        <dbReference type="RefSeq" id="XP_015746251.2"/>
    </source>
</evidence>
<feature type="domain" description="PDZ" evidence="6">
    <location>
        <begin position="131"/>
        <end position="220"/>
    </location>
</feature>
<evidence type="ECO:0000256" key="5">
    <source>
        <dbReference type="SAM" id="MobiDB-lite"/>
    </source>
</evidence>
<dbReference type="FunFam" id="2.30.42.10:FF:000036">
    <property type="entry name" value="Erbin isoform 7"/>
    <property type="match status" value="1"/>
</dbReference>
<sequence>MTPVLANGVEKTDWQSTIGLEAMKHWPAFVLAGESDPTGKRTRPVYFCWCKHLLRDVSFIQIPLMNGQMGHPPRPQANYSQIHHAASQTSVARHPSREQLIDYLMLKVAHQPPYSQCQGPARQCHEVSKQEIRVRIEKDPELGFSISGGIGGRGNPFRPDDDGIFVTRVQPEGPASKLLQPGDKIIQANGYSFISIDHGQAVSLLKTFQNTVELIIVRELS</sequence>
<dbReference type="SMART" id="SM00228">
    <property type="entry name" value="PDZ"/>
    <property type="match status" value="1"/>
</dbReference>
<evidence type="ECO:0000256" key="1">
    <source>
        <dbReference type="ARBA" id="ARBA00007772"/>
    </source>
</evidence>
<proteinExistence type="inferred from homology"/>
<feature type="compositionally biased region" description="Polar residues" evidence="5">
    <location>
        <begin position="77"/>
        <end position="91"/>
    </location>
</feature>
<dbReference type="PROSITE" id="PS50106">
    <property type="entry name" value="PDZ"/>
    <property type="match status" value="1"/>
</dbReference>
<keyword evidence="7" id="KW-1185">Reference proteome</keyword>
<dbReference type="Gene3D" id="2.30.42.10">
    <property type="match status" value="1"/>
</dbReference>
<dbReference type="Pfam" id="PF00595">
    <property type="entry name" value="PDZ"/>
    <property type="match status" value="1"/>
</dbReference>
<dbReference type="GO" id="GO:0043113">
    <property type="term" value="P:receptor clustering"/>
    <property type="evidence" value="ECO:0007669"/>
    <property type="project" value="TreeGrafter"/>
</dbReference>
<protein>
    <submittedName>
        <fullName evidence="8">Erbin-like</fullName>
    </submittedName>
</protein>
<dbReference type="GO" id="GO:0005912">
    <property type="term" value="C:adherens junction"/>
    <property type="evidence" value="ECO:0007669"/>
    <property type="project" value="TreeGrafter"/>
</dbReference>
<comment type="similarity">
    <text evidence="1">Belongs to the LAP (LRR and PDZ) protein family.</text>
</comment>
<dbReference type="AlphaFoldDB" id="A0A9F3W156"/>
<dbReference type="GO" id="GO:0019901">
    <property type="term" value="F:protein kinase binding"/>
    <property type="evidence" value="ECO:0007669"/>
    <property type="project" value="TreeGrafter"/>
</dbReference>
<gene>
    <name evidence="8" type="primary">LOC103048111</name>
</gene>
<evidence type="ECO:0000256" key="2">
    <source>
        <dbReference type="ARBA" id="ARBA00022553"/>
    </source>
</evidence>
<dbReference type="OrthoDB" id="2187496at2759"/>
<keyword evidence="2" id="KW-0597">Phosphoprotein</keyword>
<reference evidence="8" key="1">
    <citation type="submission" date="2025-08" db="UniProtKB">
        <authorList>
            <consortium name="RefSeq"/>
        </authorList>
    </citation>
    <scope>IDENTIFICATION</scope>
    <source>
        <tissue evidence="8">Liver</tissue>
    </source>
</reference>
<dbReference type="PANTHER" id="PTHR23119:SF46">
    <property type="entry name" value="ERBB2 INTERACTING PROTEIN"/>
    <property type="match status" value="1"/>
</dbReference>
<dbReference type="InterPro" id="IPR001478">
    <property type="entry name" value="PDZ"/>
</dbReference>
<dbReference type="GO" id="GO:0045197">
    <property type="term" value="P:establishment or maintenance of epithelial cell apical/basal polarity"/>
    <property type="evidence" value="ECO:0007669"/>
    <property type="project" value="TreeGrafter"/>
</dbReference>
<dbReference type="InterPro" id="IPR050614">
    <property type="entry name" value="Synaptic_Scaffolding_LAP-MAGUK"/>
</dbReference>
<keyword evidence="3" id="KW-0433">Leucine-rich repeat</keyword>
<evidence type="ECO:0000259" key="6">
    <source>
        <dbReference type="PROSITE" id="PS50106"/>
    </source>
</evidence>
<dbReference type="RefSeq" id="XP_015746251.2">
    <property type="nucleotide sequence ID" value="XM_015890765.2"/>
</dbReference>
<dbReference type="GO" id="GO:0098968">
    <property type="term" value="P:neurotransmitter receptor transport postsynaptic membrane to endosome"/>
    <property type="evidence" value="ECO:0007669"/>
    <property type="project" value="TreeGrafter"/>
</dbReference>
<dbReference type="GO" id="GO:0016323">
    <property type="term" value="C:basolateral plasma membrane"/>
    <property type="evidence" value="ECO:0007669"/>
    <property type="project" value="TreeGrafter"/>
</dbReference>
<dbReference type="OMA" id="PARQCHE"/>
<name>A0A9F3W156_PYTBI</name>
<accession>A0A9F3W156</accession>
<evidence type="ECO:0000313" key="7">
    <source>
        <dbReference type="Proteomes" id="UP000695026"/>
    </source>
</evidence>
<dbReference type="GO" id="GO:0045211">
    <property type="term" value="C:postsynaptic membrane"/>
    <property type="evidence" value="ECO:0007669"/>
    <property type="project" value="TreeGrafter"/>
</dbReference>
<dbReference type="Proteomes" id="UP000695026">
    <property type="component" value="Unplaced"/>
</dbReference>
<dbReference type="PANTHER" id="PTHR23119">
    <property type="entry name" value="DISCS LARGE"/>
    <property type="match status" value="1"/>
</dbReference>
<dbReference type="GO" id="GO:0098609">
    <property type="term" value="P:cell-cell adhesion"/>
    <property type="evidence" value="ECO:0007669"/>
    <property type="project" value="TreeGrafter"/>
</dbReference>